<dbReference type="OpenTargets" id="ENSG00000132740"/>
<proteinExistence type="evidence at protein level"/>
<evidence type="ECO:0000259" key="2">
    <source>
        <dbReference type="Pfam" id="PF13086"/>
    </source>
</evidence>
<reference evidence="3" key="5">
    <citation type="submission" date="2025-09" db="UniProtKB">
        <authorList>
            <consortium name="Ensembl"/>
        </authorList>
    </citation>
    <scope>IDENTIFICATION</scope>
</reference>
<dbReference type="ExpressionAtlas" id="A0A6Q8PHG1">
    <property type="expression patterns" value="baseline and differential"/>
</dbReference>
<dbReference type="Ensembl" id="ENST00000675464.1">
    <property type="protein sequence ID" value="ENSP00000502650.1"/>
    <property type="gene ID" value="ENSG00000132740.10"/>
</dbReference>
<dbReference type="SMR" id="A0A6Q8PHG1"/>
<keyword evidence="4" id="KW-1185">Reference proteome</keyword>
<dbReference type="SUPFAM" id="SSF52540">
    <property type="entry name" value="P-loop containing nucleoside triphosphate hydrolases"/>
    <property type="match status" value="1"/>
</dbReference>
<reference evidence="3 4" key="3">
    <citation type="journal article" date="2006" name="Nature">
        <title>Human chromosome 11 DNA sequence and analysis including novel gene identification.</title>
        <authorList>
            <person name="Taylor T.D."/>
            <person name="Noguchi H."/>
            <person name="Totoki Y."/>
            <person name="Toyoda A."/>
            <person name="Kuroki Y."/>
            <person name="Dewar K."/>
            <person name="Lloyd C."/>
            <person name="Itoh T."/>
            <person name="Takeda T."/>
            <person name="Kim D.W."/>
            <person name="She X."/>
            <person name="Barlow K.F."/>
            <person name="Bloom T."/>
            <person name="Bruford E."/>
            <person name="Chang J.L."/>
            <person name="Cuomo C.A."/>
            <person name="Eichler E."/>
            <person name="FitzGerald M.G."/>
            <person name="Jaffe D.B."/>
            <person name="LaButti K."/>
            <person name="Nicol R."/>
            <person name="Park H.S."/>
            <person name="Seaman C."/>
            <person name="Sougnez C."/>
            <person name="Yang X."/>
            <person name="Zimmer A.R."/>
            <person name="Zody M.C."/>
            <person name="Birren B.W."/>
            <person name="Nusbaum C."/>
            <person name="Fujiyama A."/>
            <person name="Hattori M."/>
            <person name="Rogers J."/>
            <person name="Lander E.S."/>
            <person name="Sakaki Y."/>
        </authorList>
    </citation>
    <scope>NUCLEOTIDE SEQUENCE [LARGE SCALE GENOMIC DNA]</scope>
</reference>
<dbReference type="Pfam" id="PF13086">
    <property type="entry name" value="AAA_11"/>
    <property type="match status" value="1"/>
</dbReference>
<evidence type="ECO:0007829" key="5">
    <source>
        <dbReference type="PeptideAtlas" id="A0A6Q8PHG1"/>
    </source>
</evidence>
<dbReference type="OrthoDB" id="6513042at2759"/>
<dbReference type="Gene3D" id="3.40.50.300">
    <property type="entry name" value="P-loop containing nucleotide triphosphate hydrolases"/>
    <property type="match status" value="1"/>
</dbReference>
<dbReference type="InterPro" id="IPR041677">
    <property type="entry name" value="DNA2/NAM7_AAA_11"/>
</dbReference>
<keyword evidence="1" id="KW-0175">Coiled coil</keyword>
<organism evidence="3 4">
    <name type="scientific">Homo sapiens</name>
    <name type="common">Human</name>
    <dbReference type="NCBI Taxonomy" id="9606"/>
    <lineage>
        <taxon>Eukaryota</taxon>
        <taxon>Metazoa</taxon>
        <taxon>Chordata</taxon>
        <taxon>Craniata</taxon>
        <taxon>Vertebrata</taxon>
        <taxon>Euteleostomi</taxon>
        <taxon>Mammalia</taxon>
        <taxon>Eutheria</taxon>
        <taxon>Euarchontoglires</taxon>
        <taxon>Primates</taxon>
        <taxon>Haplorrhini</taxon>
        <taxon>Catarrhini</taxon>
        <taxon>Hominidae</taxon>
        <taxon>Homo</taxon>
    </lineage>
</organism>
<feature type="coiled-coil region" evidence="1">
    <location>
        <begin position="56"/>
        <end position="97"/>
    </location>
</feature>
<dbReference type="MassIVE" id="A0A6Q8PHG1"/>
<dbReference type="EMBL" id="AP000808">
    <property type="status" value="NOT_ANNOTATED_CDS"/>
    <property type="molecule type" value="Genomic_DNA"/>
</dbReference>
<feature type="domain" description="DNA2/NAM7 helicase helicase" evidence="2">
    <location>
        <begin position="1"/>
        <end position="114"/>
    </location>
</feature>
<feature type="non-terminal residue" evidence="3">
    <location>
        <position position="114"/>
    </location>
</feature>
<reference evidence="3" key="4">
    <citation type="submission" date="2025-08" db="UniProtKB">
        <authorList>
            <consortium name="Ensembl"/>
        </authorList>
    </citation>
    <scope>IDENTIFICATION</scope>
</reference>
<dbReference type="PANTHER" id="PTHR43788">
    <property type="entry name" value="DNA2/NAM7 HELICASE FAMILY MEMBER"/>
    <property type="match status" value="1"/>
</dbReference>
<dbReference type="Ensembl" id="ENST00000675464.1">
    <property type="protein sequence ID" value="ENSP00000502650.1"/>
    <property type="gene ID" value="ENSG00000132740.11"/>
</dbReference>
<evidence type="ECO:0000313" key="3">
    <source>
        <dbReference type="Ensembl" id="ENSP00000502650.1"/>
    </source>
</evidence>
<protein>
    <submittedName>
        <fullName evidence="3">Immunoglobulin mu DNA binding protein 2</fullName>
    </submittedName>
</protein>
<reference evidence="3 4" key="2">
    <citation type="journal article" date="2004" name="Nature">
        <title>Finishing the euchromatic sequence of the human genome.</title>
        <authorList>
            <consortium name="International Human Genome Sequencing Consortium"/>
        </authorList>
    </citation>
    <scope>NUCLEOTIDE SEQUENCE [LARGE SCALE GENOMIC DNA]</scope>
</reference>
<dbReference type="PANTHER" id="PTHR43788:SF8">
    <property type="entry name" value="DNA-BINDING PROTEIN SMUBP-2"/>
    <property type="match status" value="1"/>
</dbReference>
<keyword evidence="5 6" id="KW-1267">Proteomics identification</keyword>
<reference evidence="3 4" key="1">
    <citation type="journal article" date="2001" name="Nature">
        <title>Initial sequencing and analysis of the human genome.</title>
        <authorList>
            <consortium name="International Human Genome Sequencing Consortium"/>
            <person name="Lander E.S."/>
            <person name="Linton L.M."/>
            <person name="Birren B."/>
            <person name="Nusbaum C."/>
            <person name="Zody M.C."/>
            <person name="Baldwin J."/>
            <person name="Devon K."/>
            <person name="Dewar K."/>
            <person name="Doyle M."/>
            <person name="FitzHugh W."/>
            <person name="Funke R."/>
            <person name="Gage D."/>
            <person name="Harris K."/>
            <person name="Heaford A."/>
            <person name="Howland J."/>
            <person name="Kann L."/>
            <person name="Lehoczky J."/>
            <person name="LeVine R."/>
            <person name="McEwan P."/>
            <person name="McKernan K."/>
            <person name="Meldrim J."/>
            <person name="Mesirov J.P."/>
            <person name="Miranda C."/>
            <person name="Morris W."/>
            <person name="Naylor J."/>
            <person name="Raymond C."/>
            <person name="Rosetti M."/>
            <person name="Santos R."/>
            <person name="Sheridan A."/>
            <person name="Sougnez C."/>
            <person name="Stange-Thomann N."/>
            <person name="Stojanovic N."/>
            <person name="Subramanian A."/>
            <person name="Wyman D."/>
            <person name="Rogers J."/>
            <person name="Sulston J."/>
            <person name="Ainscough R."/>
            <person name="Beck S."/>
            <person name="Bentley D."/>
            <person name="Burton J."/>
            <person name="Clee C."/>
            <person name="Carter N."/>
            <person name="Coulson A."/>
            <person name="Deadman R."/>
            <person name="Deloukas P."/>
            <person name="Dunham A."/>
            <person name="Dunham I."/>
            <person name="Durbin R."/>
            <person name="French L."/>
            <person name="Grafham D."/>
            <person name="Gregory S."/>
            <person name="Hubbard T."/>
            <person name="Humphray S."/>
            <person name="Hunt A."/>
            <person name="Jones M."/>
            <person name="Lloyd C."/>
            <person name="McMurray A."/>
            <person name="Matthews L."/>
            <person name="Mercer S."/>
            <person name="Milne S."/>
            <person name="Mullikin J.C."/>
            <person name="Mungall A."/>
            <person name="Plumb R."/>
            <person name="Ross M."/>
            <person name="Shownkeen R."/>
            <person name="Sims S."/>
            <person name="Waterston R.H."/>
            <person name="Wilson R.K."/>
            <person name="Hillier L.W."/>
            <person name="McPherson J.D."/>
            <person name="Marra M.A."/>
            <person name="Mardis E.R."/>
            <person name="Fulton L.A."/>
            <person name="Chinwalla A.T."/>
            <person name="Pepin K.H."/>
            <person name="Gish W.R."/>
            <person name="Chissoe S.L."/>
            <person name="Wendl M.C."/>
            <person name="Delehaunty K.D."/>
            <person name="Miner T.L."/>
            <person name="Delehaunty A."/>
            <person name="Kramer J.B."/>
            <person name="Cook L.L."/>
            <person name="Fulton R.S."/>
            <person name="Johnson D.L."/>
            <person name="Minx P.J."/>
            <person name="Clifton S.W."/>
            <person name="Hawkins T."/>
            <person name="Branscomb E."/>
            <person name="Predki P."/>
            <person name="Richardson P."/>
            <person name="Wenning S."/>
            <person name="Slezak T."/>
            <person name="Doggett N."/>
            <person name="Cheng J.F."/>
            <person name="Olsen A."/>
            <person name="Lucas S."/>
            <person name="Elkin C."/>
            <person name="Uberbacher E."/>
            <person name="Frazier M."/>
            <person name="Gibbs R.A."/>
            <person name="Muzny D.M."/>
            <person name="Scherer S.E."/>
            <person name="Bouck J.B."/>
            <person name="Sodergren E.J."/>
            <person name="Worley K.C."/>
            <person name="Rives C.M."/>
            <person name="Gorrell J.H."/>
            <person name="Metzker M.L."/>
            <person name="Naylor S.L."/>
            <person name="Kucherlapati R.S."/>
            <person name="Nelson D.L."/>
            <person name="Weinstock G.M."/>
            <person name="Sakaki Y."/>
            <person name="Fujiyama A."/>
            <person name="Hattori M."/>
            <person name="Yada T."/>
            <person name="Toyoda A."/>
            <person name="Itoh T."/>
            <person name="Kawagoe C."/>
            <person name="Watanabe H."/>
            <person name="Totoki Y."/>
            <person name="Taylor T."/>
            <person name="Weissenbach J."/>
            <person name="Heilig R."/>
            <person name="Saurin W."/>
            <person name="Artiguenave F."/>
            <person name="Brottier P."/>
            <person name="Bruls T."/>
            <person name="Pelletier E."/>
            <person name="Robert C."/>
            <person name="Wincker P."/>
            <person name="Smith D.R."/>
            <person name="Doucette-Stamm L."/>
            <person name="Rubenfield M."/>
            <person name="Weinstock K."/>
            <person name="Lee H.M."/>
            <person name="Dubois J."/>
            <person name="Rosenthal A."/>
            <person name="Platzer M."/>
            <person name="Nyakatura G."/>
            <person name="Taudien S."/>
            <person name="Rump A."/>
            <person name="Yang H."/>
            <person name="Yu J."/>
            <person name="Wang J."/>
            <person name="Huang G."/>
            <person name="Gu J."/>
            <person name="Hood L."/>
            <person name="Rowen L."/>
            <person name="Madan A."/>
            <person name="Qin S."/>
            <person name="Davis R.W."/>
            <person name="Federspiel N.A."/>
            <person name="Abola A.P."/>
            <person name="Proctor M.J."/>
            <person name="Myers R.M."/>
            <person name="Schmutz J."/>
            <person name="Dickson M."/>
            <person name="Grimwood J."/>
            <person name="Cox D.R."/>
            <person name="Olson M.V."/>
            <person name="Kaul R."/>
            <person name="Raymond C."/>
            <person name="Shimizu N."/>
            <person name="Kawasaki K."/>
            <person name="Minoshima S."/>
            <person name="Evans G.A."/>
            <person name="Athanasiou M."/>
            <person name="Schultz R."/>
            <person name="Roe B.A."/>
            <person name="Chen F."/>
            <person name="Pan H."/>
            <person name="Ramser J."/>
            <person name="Lehrach H."/>
            <person name="Reinhardt R."/>
            <person name="McCombie W.R."/>
            <person name="de la Bastide M."/>
            <person name="Dedhia N."/>
            <person name="Blocker H."/>
            <person name="Hornischer K."/>
            <person name="Nordsiek G."/>
            <person name="Agarwala R."/>
            <person name="Aravind L."/>
            <person name="Bailey J.A."/>
            <person name="Bateman A."/>
            <person name="Batzoglou S."/>
            <person name="Birney E."/>
            <person name="Bork P."/>
            <person name="Brown D.G."/>
            <person name="Burge C.B."/>
            <person name="Cerutti L."/>
            <person name="Chen H.C."/>
            <person name="Church D."/>
            <person name="Clamp M."/>
            <person name="Copley R.R."/>
            <person name="Doerks T."/>
            <person name="Eddy S.R."/>
            <person name="Eichler E.E."/>
            <person name="Furey T.S."/>
            <person name="Galagan J."/>
            <person name="Gilbert J.G."/>
            <person name="Harmon C."/>
            <person name="Hayashizaki Y."/>
            <person name="Haussler D."/>
            <person name="Hermjakob H."/>
            <person name="Hokamp K."/>
            <person name="Jang W."/>
            <person name="Johnson L.S."/>
            <person name="Jones T.A."/>
            <person name="Kasif S."/>
            <person name="Kaspryzk A."/>
            <person name="Kennedy S."/>
            <person name="Kent W.J."/>
            <person name="Kitts P."/>
            <person name="Koonin E.V."/>
            <person name="Korf I."/>
            <person name="Kulp D."/>
            <person name="Lancet D."/>
            <person name="Lowe T.M."/>
            <person name="McLysaght A."/>
            <person name="Mikkelsen T."/>
            <person name="Moran J.V."/>
            <person name="Mulder N."/>
            <person name="Pollara V.J."/>
            <person name="Ponting C.P."/>
            <person name="Schuler G."/>
            <person name="Schultz J."/>
            <person name="Slater G."/>
            <person name="Smit A.F."/>
            <person name="Stupka E."/>
            <person name="Szustakowski J."/>
            <person name="Thierry-Mieg D."/>
            <person name="Thierry-Mieg J."/>
            <person name="Wagner L."/>
            <person name="Wallis J."/>
            <person name="Wheeler R."/>
            <person name="Williams A."/>
            <person name="Wolf Y.I."/>
            <person name="Wolfe K.H."/>
            <person name="Yang S.P."/>
            <person name="Yeh R.F."/>
            <person name="Collins F."/>
            <person name="Guyer M.S."/>
            <person name="Peterson J."/>
            <person name="Felsenfeld A."/>
            <person name="Wetterstrand K.A."/>
            <person name="Patrinos A."/>
            <person name="Morgan M.J."/>
            <person name="de Jong P."/>
            <person name="Catanese J.J."/>
            <person name="Osoegawa K."/>
            <person name="Shizuya H."/>
            <person name="Choi S."/>
            <person name="Chen Y.J."/>
        </authorList>
    </citation>
    <scope>NUCLEOTIDE SEQUENCE [LARGE SCALE GENOMIC DNA]</scope>
</reference>
<sequence length="114" mass="12860">VLCCAPSNIAVDNLVERLALCKQRILRLGHPARLLESIQQHSLDAVLARSDSAQIVADIRKDIDQVKNKKTQDKREKSNFRNEIKLLRKELKEREEAAMLESLTSANVVLATNT</sequence>
<dbReference type="InterPro" id="IPR050534">
    <property type="entry name" value="Coronavir_polyprotein_1ab"/>
</dbReference>
<dbReference type="Proteomes" id="UP000005640">
    <property type="component" value="Chromosome 11"/>
</dbReference>
<dbReference type="AlphaFoldDB" id="A0A6Q8PHG1"/>
<accession>A0A6Q8PHG1</accession>
<dbReference type="Bgee" id="ENSG00000132740">
    <property type="expression patterns" value="Expressed in mucosa of stomach and 119 other cell types or tissues"/>
</dbReference>
<evidence type="ECO:0000313" key="4">
    <source>
        <dbReference type="Proteomes" id="UP000005640"/>
    </source>
</evidence>
<evidence type="ECO:0007829" key="6">
    <source>
        <dbReference type="ProteomicsDB" id="A0A6Q8PHG1"/>
    </source>
</evidence>
<gene>
    <name evidence="3" type="primary">IGHMBP2</name>
</gene>
<dbReference type="GO" id="GO:0003724">
    <property type="term" value="F:RNA helicase activity"/>
    <property type="evidence" value="ECO:0007669"/>
    <property type="project" value="UniProtKB-EC"/>
</dbReference>
<dbReference type="InterPro" id="IPR027417">
    <property type="entry name" value="P-loop_NTPase"/>
</dbReference>
<name>A0A6Q8PHG1_HUMAN</name>
<dbReference type="GeneTree" id="ENSGT00930000151035"/>
<dbReference type="HGNC" id="HGNC:5542">
    <property type="gene designation" value="IGHMBP2"/>
</dbReference>
<evidence type="ECO:0000256" key="1">
    <source>
        <dbReference type="SAM" id="Coils"/>
    </source>
</evidence>
<feature type="non-terminal residue" evidence="3">
    <location>
        <position position="1"/>
    </location>
</feature>